<comment type="caution">
    <text evidence="2">The sequence shown here is derived from an EMBL/GenBank/DDBJ whole genome shotgun (WGS) entry which is preliminary data.</text>
</comment>
<keyword evidence="1" id="KW-1133">Transmembrane helix</keyword>
<evidence type="ECO:0000313" key="2">
    <source>
        <dbReference type="EMBL" id="GAB44268.1"/>
    </source>
</evidence>
<feature type="transmembrane region" description="Helical" evidence="1">
    <location>
        <begin position="97"/>
        <end position="119"/>
    </location>
</feature>
<proteinExistence type="predicted"/>
<reference evidence="2 3" key="1">
    <citation type="submission" date="2012-02" db="EMBL/GenBank/DDBJ databases">
        <title>Whole genome shotgun sequence of Gordonia terrae NBRC 100016.</title>
        <authorList>
            <person name="Takarada H."/>
            <person name="Hosoyama A."/>
            <person name="Tsuchikane K."/>
            <person name="Katsumata H."/>
            <person name="Yamazaki S."/>
            <person name="Fujita N."/>
        </authorList>
    </citation>
    <scope>NUCLEOTIDE SEQUENCE [LARGE SCALE GENOMIC DNA]</scope>
    <source>
        <strain evidence="2 3">NBRC 100016</strain>
    </source>
</reference>
<keyword evidence="3" id="KW-1185">Reference proteome</keyword>
<feature type="transmembrane region" description="Helical" evidence="1">
    <location>
        <begin position="23"/>
        <end position="48"/>
    </location>
</feature>
<feature type="transmembrane region" description="Helical" evidence="1">
    <location>
        <begin position="68"/>
        <end position="90"/>
    </location>
</feature>
<organism evidence="2 3">
    <name type="scientific">Gordonia terrae NBRC 100016</name>
    <dbReference type="NCBI Taxonomy" id="1089454"/>
    <lineage>
        <taxon>Bacteria</taxon>
        <taxon>Bacillati</taxon>
        <taxon>Actinomycetota</taxon>
        <taxon>Actinomycetes</taxon>
        <taxon>Mycobacteriales</taxon>
        <taxon>Gordoniaceae</taxon>
        <taxon>Gordonia</taxon>
    </lineage>
</organism>
<accession>A0ABQ0HEF1</accession>
<keyword evidence="1" id="KW-0812">Transmembrane</keyword>
<evidence type="ECO:0000313" key="3">
    <source>
        <dbReference type="Proteomes" id="UP000004881"/>
    </source>
</evidence>
<feature type="transmembrane region" description="Helical" evidence="1">
    <location>
        <begin position="125"/>
        <end position="144"/>
    </location>
</feature>
<dbReference type="EMBL" id="BAFD01000060">
    <property type="protein sequence ID" value="GAB44268.1"/>
    <property type="molecule type" value="Genomic_DNA"/>
</dbReference>
<protein>
    <submittedName>
        <fullName evidence="2">Uncharacterized protein</fullName>
    </submittedName>
</protein>
<evidence type="ECO:0000256" key="1">
    <source>
        <dbReference type="SAM" id="Phobius"/>
    </source>
</evidence>
<gene>
    <name evidence="2" type="ORF">GOTRE_060_01770</name>
</gene>
<keyword evidence="1" id="KW-0472">Membrane</keyword>
<sequence>MEVTTTSDISGKGNHRLANRRTVAAWALAVVEAVVAFAAVAGGVALIGDQWAMSREWLHNTPFTTWTGPGIALIAVIAIPHLVAVAAIAVPSAPARLGVLGGLLAGGSLIAWIVLQLALLQVFFFLQPVMFVVGMVEVGLALWWRRGVETSAAR</sequence>
<name>A0ABQ0HEF1_9ACTN</name>
<dbReference type="Proteomes" id="UP000004881">
    <property type="component" value="Unassembled WGS sequence"/>
</dbReference>